<dbReference type="InterPro" id="IPR015947">
    <property type="entry name" value="PUA-like_sf"/>
</dbReference>
<dbReference type="NCBIfam" id="TIGR00425">
    <property type="entry name" value="CBF5"/>
    <property type="match status" value="1"/>
</dbReference>
<comment type="similarity">
    <text evidence="4">Belongs to the pseudouridine synthase TruB family.</text>
</comment>
<dbReference type="PROSITE" id="PS50890">
    <property type="entry name" value="PUA"/>
    <property type="match status" value="1"/>
</dbReference>
<dbReference type="InterPro" id="IPR036974">
    <property type="entry name" value="PUA_sf"/>
</dbReference>
<gene>
    <name evidence="9" type="primary">CBF5</name>
    <name evidence="9" type="ORF">A0H76_2553</name>
</gene>
<dbReference type="GO" id="GO:0009982">
    <property type="term" value="F:pseudouridine synthase activity"/>
    <property type="evidence" value="ECO:0007669"/>
    <property type="project" value="InterPro"/>
</dbReference>
<dbReference type="Pfam" id="PF01472">
    <property type="entry name" value="PUA"/>
    <property type="match status" value="1"/>
</dbReference>
<dbReference type="AlphaFoldDB" id="A0A1X0QF98"/>
<dbReference type="Pfam" id="PF01509">
    <property type="entry name" value="TruB_N"/>
    <property type="match status" value="1"/>
</dbReference>
<sequence length="287" mass="32643">MIMKESYLLKNVDKMITYDNEYQPSGCGTIPEKRDIEKYINYGVVVVDKPPNPSSHEVDTWVKNIIQCEKTSHTGTLDPNVSGMLPIYLNKATPLLKVQQSEGKVYVCEIKLNKKCNEKEFMNAVEKLTGHLYQRPPLECAVKRELRLRWIYSIEVLEFYEKTALFILKCEAGSYIRTLCVHLGLMIGCGAEMGELRRTKSGFITEDSCVTLHDLKDAFYQYRTSGDDSIIRKVVKPLEFLLVSLPRIIIKDSSVSSICHGGQLTVKGIYKYDENLEPSKDVVLITA</sequence>
<dbReference type="InterPro" id="IPR002478">
    <property type="entry name" value="PUA"/>
</dbReference>
<comment type="catalytic activity">
    <reaction evidence="3">
        <text>uridine in 5S rRNA = pseudouridine in 5S rRNA</text>
        <dbReference type="Rhea" id="RHEA:47036"/>
        <dbReference type="Rhea" id="RHEA-COMP:11730"/>
        <dbReference type="Rhea" id="RHEA-COMP:11731"/>
        <dbReference type="ChEBI" id="CHEBI:65314"/>
        <dbReference type="ChEBI" id="CHEBI:65315"/>
    </reaction>
</comment>
<dbReference type="GO" id="GO:0000495">
    <property type="term" value="P:box H/ACA sno(s)RNA 3'-end processing"/>
    <property type="evidence" value="ECO:0007669"/>
    <property type="project" value="TreeGrafter"/>
</dbReference>
<keyword evidence="6" id="KW-0413">Isomerase</keyword>
<comment type="catalytic activity">
    <reaction evidence="1">
        <text>a uridine in mRNA = a pseudouridine in mRNA</text>
        <dbReference type="Rhea" id="RHEA:56644"/>
        <dbReference type="Rhea" id="RHEA-COMP:14658"/>
        <dbReference type="Rhea" id="RHEA-COMP:14659"/>
        <dbReference type="ChEBI" id="CHEBI:65314"/>
        <dbReference type="ChEBI" id="CHEBI:65315"/>
    </reaction>
</comment>
<dbReference type="SMART" id="SM01136">
    <property type="entry name" value="DKCLD"/>
    <property type="match status" value="1"/>
</dbReference>
<dbReference type="InterPro" id="IPR020103">
    <property type="entry name" value="PsdUridine_synth_cat_dom_sf"/>
</dbReference>
<dbReference type="NCBIfam" id="NF003280">
    <property type="entry name" value="PRK04270.1"/>
    <property type="match status" value="1"/>
</dbReference>
<dbReference type="Proteomes" id="UP000192501">
    <property type="component" value="Unassembled WGS sequence"/>
</dbReference>
<dbReference type="VEuPathDB" id="MicrosporidiaDB:A0H76_2553"/>
<evidence type="ECO:0000313" key="10">
    <source>
        <dbReference type="Proteomes" id="UP000192501"/>
    </source>
</evidence>
<dbReference type="SUPFAM" id="SSF55120">
    <property type="entry name" value="Pseudouridine synthase"/>
    <property type="match status" value="1"/>
</dbReference>
<comment type="caution">
    <text evidence="9">The sequence shown here is derived from an EMBL/GenBank/DDBJ whole genome shotgun (WGS) entry which is preliminary data.</text>
</comment>
<reference evidence="9 10" key="1">
    <citation type="journal article" date="2017" name="Environ. Microbiol.">
        <title>Decay of the glycolytic pathway and adaptation to intranuclear parasitism within Enterocytozoonidae microsporidia.</title>
        <authorList>
            <person name="Wiredu Boakye D."/>
            <person name="Jaroenlak P."/>
            <person name="Prachumwat A."/>
            <person name="Williams T.A."/>
            <person name="Bateman K.S."/>
            <person name="Itsathitphaisarn O."/>
            <person name="Sritunyalucksana K."/>
            <person name="Paszkiewicz K.H."/>
            <person name="Moore K.A."/>
            <person name="Stentiford G.D."/>
            <person name="Williams B.A."/>
        </authorList>
    </citation>
    <scope>NUCLEOTIDE SEQUENCE [LARGE SCALE GENOMIC DNA]</scope>
    <source>
        <strain evidence="10">canceri</strain>
    </source>
</reference>
<comment type="catalytic activity">
    <reaction evidence="2">
        <text>uridine in snRNA = pseudouridine in snRNA</text>
        <dbReference type="Rhea" id="RHEA:51124"/>
        <dbReference type="Rhea" id="RHEA-COMP:12891"/>
        <dbReference type="Rhea" id="RHEA-COMP:12892"/>
        <dbReference type="ChEBI" id="CHEBI:65314"/>
        <dbReference type="ChEBI" id="CHEBI:65315"/>
    </reaction>
</comment>
<evidence type="ECO:0000256" key="3">
    <source>
        <dbReference type="ARBA" id="ARBA00001896"/>
    </source>
</evidence>
<dbReference type="GO" id="GO:0031118">
    <property type="term" value="P:rRNA pseudouridine synthesis"/>
    <property type="evidence" value="ECO:0007669"/>
    <property type="project" value="TreeGrafter"/>
</dbReference>
<dbReference type="InterPro" id="IPR032819">
    <property type="entry name" value="TruB_C"/>
</dbReference>
<dbReference type="GO" id="GO:0003723">
    <property type="term" value="F:RNA binding"/>
    <property type="evidence" value="ECO:0007669"/>
    <property type="project" value="InterPro"/>
</dbReference>
<dbReference type="PANTHER" id="PTHR23127">
    <property type="entry name" value="CENTROMERE/MICROTUBULE BINDING PROTEIN CBF5"/>
    <property type="match status" value="1"/>
</dbReference>
<dbReference type="InterPro" id="IPR002501">
    <property type="entry name" value="PsdUridine_synth_N"/>
</dbReference>
<dbReference type="EMBL" id="LTAI01000713">
    <property type="protein sequence ID" value="ORD98412.1"/>
    <property type="molecule type" value="Genomic_DNA"/>
</dbReference>
<dbReference type="GO" id="GO:0031120">
    <property type="term" value="P:snRNA pseudouridine synthesis"/>
    <property type="evidence" value="ECO:0007669"/>
    <property type="project" value="TreeGrafter"/>
</dbReference>
<dbReference type="SUPFAM" id="SSF88697">
    <property type="entry name" value="PUA domain-like"/>
    <property type="match status" value="1"/>
</dbReference>
<evidence type="ECO:0000256" key="6">
    <source>
        <dbReference type="ARBA" id="ARBA00023235"/>
    </source>
</evidence>
<evidence type="ECO:0000256" key="5">
    <source>
        <dbReference type="ARBA" id="ARBA00019272"/>
    </source>
</evidence>
<dbReference type="InterPro" id="IPR012960">
    <property type="entry name" value="Dyskerin-like"/>
</dbReference>
<proteinExistence type="inferred from homology"/>
<dbReference type="GO" id="GO:1990481">
    <property type="term" value="P:mRNA pseudouridine synthesis"/>
    <property type="evidence" value="ECO:0007669"/>
    <property type="project" value="TreeGrafter"/>
</dbReference>
<evidence type="ECO:0000313" key="9">
    <source>
        <dbReference type="EMBL" id="ORD98412.1"/>
    </source>
</evidence>
<dbReference type="InterPro" id="IPR004802">
    <property type="entry name" value="tRNA_PsdUridine_synth_B_fam"/>
</dbReference>
<evidence type="ECO:0000256" key="2">
    <source>
        <dbReference type="ARBA" id="ARBA00001832"/>
    </source>
</evidence>
<dbReference type="Pfam" id="PF16198">
    <property type="entry name" value="TruB_C_2"/>
    <property type="match status" value="1"/>
</dbReference>
<protein>
    <recommendedName>
        <fullName evidence="5">H/ACA ribonucleoprotein complex subunit CBF5</fullName>
    </recommendedName>
    <alternativeName>
        <fullName evidence="7">H/ACA ribonucleoprotein complex subunit cbf5</fullName>
    </alternativeName>
</protein>
<dbReference type="PANTHER" id="PTHR23127:SF0">
    <property type="entry name" value="H_ACA RIBONUCLEOPROTEIN COMPLEX SUBUNIT DKC1"/>
    <property type="match status" value="1"/>
</dbReference>
<evidence type="ECO:0000256" key="1">
    <source>
        <dbReference type="ARBA" id="ARBA00001166"/>
    </source>
</evidence>
<organism evidence="9 10">
    <name type="scientific">Hepatospora eriocheir</name>
    <dbReference type="NCBI Taxonomy" id="1081669"/>
    <lineage>
        <taxon>Eukaryota</taxon>
        <taxon>Fungi</taxon>
        <taxon>Fungi incertae sedis</taxon>
        <taxon>Microsporidia</taxon>
        <taxon>Hepatosporidae</taxon>
        <taxon>Hepatospora</taxon>
    </lineage>
</organism>
<evidence type="ECO:0000259" key="8">
    <source>
        <dbReference type="SMART" id="SM01136"/>
    </source>
</evidence>
<evidence type="ECO:0000256" key="7">
    <source>
        <dbReference type="ARBA" id="ARBA00072225"/>
    </source>
</evidence>
<feature type="domain" description="Dyskerin-like" evidence="8">
    <location>
        <begin position="1"/>
        <end position="59"/>
    </location>
</feature>
<name>A0A1X0QF98_9MICR</name>
<dbReference type="Gene3D" id="2.30.130.10">
    <property type="entry name" value="PUA domain"/>
    <property type="match status" value="1"/>
</dbReference>
<dbReference type="FunFam" id="3.30.2350.10:FF:000001">
    <property type="entry name" value="H/ACA ribonucleoprotein complex subunit CBF5"/>
    <property type="match status" value="1"/>
</dbReference>
<accession>A0A1X0QF98</accession>
<dbReference type="Pfam" id="PF08068">
    <property type="entry name" value="DKCLD"/>
    <property type="match status" value="1"/>
</dbReference>
<evidence type="ECO:0000256" key="4">
    <source>
        <dbReference type="ARBA" id="ARBA00008999"/>
    </source>
</evidence>
<dbReference type="Gene3D" id="3.30.2350.10">
    <property type="entry name" value="Pseudouridine synthase"/>
    <property type="match status" value="1"/>
</dbReference>